<evidence type="ECO:0000313" key="5">
    <source>
        <dbReference type="EMBL" id="UTT61334.1"/>
    </source>
</evidence>
<dbReference type="InterPro" id="IPR012292">
    <property type="entry name" value="Globin/Proto"/>
</dbReference>
<dbReference type="InterPro" id="IPR001486">
    <property type="entry name" value="Hemoglobin_trunc"/>
</dbReference>
<evidence type="ECO:0000256" key="1">
    <source>
        <dbReference type="ARBA" id="ARBA00022448"/>
    </source>
</evidence>
<keyword evidence="1" id="KW-0813">Transport</keyword>
<reference evidence="5" key="1">
    <citation type="submission" date="2022-07" db="EMBL/GenBank/DDBJ databases">
        <title>Taxonomic analysis of Microcella humidisoli nov. sp., isolated from riverside soil.</title>
        <authorList>
            <person name="Molina K.M."/>
            <person name="Kim S.B."/>
        </authorList>
    </citation>
    <scope>NUCLEOTIDE SEQUENCE</scope>
    <source>
        <strain evidence="5">MMS21-STM10</strain>
    </source>
</reference>
<dbReference type="Gene3D" id="1.10.490.10">
    <property type="entry name" value="Globins"/>
    <property type="match status" value="1"/>
</dbReference>
<evidence type="ECO:0000256" key="2">
    <source>
        <dbReference type="ARBA" id="ARBA00022617"/>
    </source>
</evidence>
<organism evidence="5 6">
    <name type="scientific">Microcella humidisoli</name>
    <dbReference type="NCBI Taxonomy" id="2963406"/>
    <lineage>
        <taxon>Bacteria</taxon>
        <taxon>Bacillati</taxon>
        <taxon>Actinomycetota</taxon>
        <taxon>Actinomycetes</taxon>
        <taxon>Micrococcales</taxon>
        <taxon>Microbacteriaceae</taxon>
        <taxon>Microcella</taxon>
    </lineage>
</organism>
<dbReference type="RefSeq" id="WP_255158144.1">
    <property type="nucleotide sequence ID" value="NZ_CP101497.1"/>
</dbReference>
<evidence type="ECO:0000256" key="4">
    <source>
        <dbReference type="ARBA" id="ARBA00023004"/>
    </source>
</evidence>
<gene>
    <name evidence="5" type="ORF">NNL39_06435</name>
</gene>
<protein>
    <submittedName>
        <fullName evidence="5">Group 1 truncated hemoglobin</fullName>
    </submittedName>
</protein>
<keyword evidence="6" id="KW-1185">Reference proteome</keyword>
<dbReference type="Proteomes" id="UP001060039">
    <property type="component" value="Chromosome"/>
</dbReference>
<dbReference type="CDD" id="cd00454">
    <property type="entry name" value="TrHb1_N"/>
    <property type="match status" value="1"/>
</dbReference>
<keyword evidence="4" id="KW-0408">Iron</keyword>
<dbReference type="EMBL" id="CP101497">
    <property type="protein sequence ID" value="UTT61334.1"/>
    <property type="molecule type" value="Genomic_DNA"/>
</dbReference>
<proteinExistence type="predicted"/>
<dbReference type="SUPFAM" id="SSF46458">
    <property type="entry name" value="Globin-like"/>
    <property type="match status" value="1"/>
</dbReference>
<keyword evidence="3" id="KW-0479">Metal-binding</keyword>
<name>A0ABY5FSQ5_9MICO</name>
<keyword evidence="2" id="KW-0349">Heme</keyword>
<accession>A0ABY5FSQ5</accession>
<evidence type="ECO:0000313" key="6">
    <source>
        <dbReference type="Proteomes" id="UP001060039"/>
    </source>
</evidence>
<evidence type="ECO:0000256" key="3">
    <source>
        <dbReference type="ARBA" id="ARBA00022723"/>
    </source>
</evidence>
<dbReference type="InterPro" id="IPR009050">
    <property type="entry name" value="Globin-like_sf"/>
</dbReference>
<sequence length="132" mass="14178">MSLFEALGGERGIRRFVDELGRRLVDDAELGPLFAGVDGEGLQRHREHYFSAVLGGPELYSGRGLREAHRHLGIDDAQFDRFATIADEALAAIDAGADVVADVRDLLSRLRPVVVAGASGSISRPGDPDRLA</sequence>
<dbReference type="Pfam" id="PF01152">
    <property type="entry name" value="Bac_globin"/>
    <property type="match status" value="1"/>
</dbReference>